<accession>A0A2U2PD23</accession>
<feature type="domain" description="HD-CE" evidence="1">
    <location>
        <begin position="51"/>
        <end position="250"/>
    </location>
</feature>
<dbReference type="OrthoDB" id="791155at2"/>
<protein>
    <recommendedName>
        <fullName evidence="1">HD-CE domain-containing protein</fullName>
    </recommendedName>
</protein>
<dbReference type="SUPFAM" id="SSF109604">
    <property type="entry name" value="HD-domain/PDEase-like"/>
    <property type="match status" value="1"/>
</dbReference>
<dbReference type="AlphaFoldDB" id="A0A2U2PD23"/>
<evidence type="ECO:0000259" key="1">
    <source>
        <dbReference type="Pfam" id="PF24391"/>
    </source>
</evidence>
<sequence>MWNKHPIEDDLRLALNKQFGEEIGGSHFNKYIVARDYLVNNVYDEIKAKEPSLSDHGPNHIYDVLKNAKDLLSGDITKLSGMDLYCLCMMILFHDVGNIFGRKEHNTQITEIYNKVRNKDPRFNQERRVVIKGAEAHCGRTNTGSRDTLACVEETESIDGAKINLREMAAILRFADELAEGPQRTSNYMLESGRYEESSRIFHKYASITNVFIDKGNSRIVLYYYIDINKDDLQNPKDISDLIHFIFERINKLDEERRYNKYYTPLLNDFKKTEVTLNFSYDGMPVEGLDSIKCTLNDLYPIPGSNQKSGEEILNSICSELEIDKLIQKIKDHEAV</sequence>
<proteinExistence type="predicted"/>
<dbReference type="RefSeq" id="WP_109417072.1">
    <property type="nucleotide sequence ID" value="NZ_QEAS01000015.1"/>
</dbReference>
<reference evidence="2 3" key="1">
    <citation type="submission" date="2018-04" db="EMBL/GenBank/DDBJ databases">
        <title>Pedobacter chongqingensis sp. nov., isolated from a rottenly hemp rope.</title>
        <authorList>
            <person name="Cai Y."/>
        </authorList>
    </citation>
    <scope>NUCLEOTIDE SEQUENCE [LARGE SCALE GENOMIC DNA]</scope>
    <source>
        <strain evidence="2 3">FJ4-8</strain>
    </source>
</reference>
<gene>
    <name evidence="2" type="ORF">DDR33_17340</name>
</gene>
<organism evidence="2 3">
    <name type="scientific">Pararcticibacter amylolyticus</name>
    <dbReference type="NCBI Taxonomy" id="2173175"/>
    <lineage>
        <taxon>Bacteria</taxon>
        <taxon>Pseudomonadati</taxon>
        <taxon>Bacteroidota</taxon>
        <taxon>Sphingobacteriia</taxon>
        <taxon>Sphingobacteriales</taxon>
        <taxon>Sphingobacteriaceae</taxon>
        <taxon>Pararcticibacter</taxon>
    </lineage>
</organism>
<dbReference type="Pfam" id="PF24391">
    <property type="entry name" value="HD-CE"/>
    <property type="match status" value="1"/>
</dbReference>
<name>A0A2U2PD23_9SPHI</name>
<keyword evidence="3" id="KW-1185">Reference proteome</keyword>
<evidence type="ECO:0000313" key="3">
    <source>
        <dbReference type="Proteomes" id="UP000245647"/>
    </source>
</evidence>
<comment type="caution">
    <text evidence="2">The sequence shown here is derived from an EMBL/GenBank/DDBJ whole genome shotgun (WGS) entry which is preliminary data.</text>
</comment>
<dbReference type="InterPro" id="IPR056471">
    <property type="entry name" value="HD-CE"/>
</dbReference>
<dbReference type="Proteomes" id="UP000245647">
    <property type="component" value="Unassembled WGS sequence"/>
</dbReference>
<evidence type="ECO:0000313" key="2">
    <source>
        <dbReference type="EMBL" id="PWG79287.1"/>
    </source>
</evidence>
<dbReference type="EMBL" id="QEAS01000015">
    <property type="protein sequence ID" value="PWG79287.1"/>
    <property type="molecule type" value="Genomic_DNA"/>
</dbReference>
<dbReference type="Gene3D" id="1.10.3210.10">
    <property type="entry name" value="Hypothetical protein af1432"/>
    <property type="match status" value="1"/>
</dbReference>